<dbReference type="EMBL" id="FTMD01000008">
    <property type="protein sequence ID" value="SIQ96391.1"/>
    <property type="molecule type" value="Genomic_DNA"/>
</dbReference>
<sequence length="90" mass="10245">MPEMRAKLQVSFVQEHFSELDGVKTKYSETVVMHAVCRTNGYSDTNGDDEDNTYAKYSPQADFRITVANPALFGQFKTGDKYYADFTRAE</sequence>
<reference evidence="2" key="1">
    <citation type="submission" date="2017-01" db="EMBL/GenBank/DDBJ databases">
        <authorList>
            <person name="Varghese N."/>
            <person name="Submissions S."/>
        </authorList>
    </citation>
    <scope>NUCLEOTIDE SEQUENCE [LARGE SCALE GENOMIC DNA]</scope>
    <source>
        <strain evidence="2">ATCC 51758</strain>
    </source>
</reference>
<evidence type="ECO:0000313" key="1">
    <source>
        <dbReference type="EMBL" id="SIQ96391.1"/>
    </source>
</evidence>
<name>A0A1N6X2B6_9RHOO</name>
<proteinExistence type="predicted"/>
<evidence type="ECO:0000313" key="2">
    <source>
        <dbReference type="Proteomes" id="UP000186819"/>
    </source>
</evidence>
<gene>
    <name evidence="1" type="ORF">SAMN05421829_108162</name>
</gene>
<keyword evidence="2" id="KW-1185">Reference proteome</keyword>
<accession>A0A1N6X2B6</accession>
<dbReference type="Proteomes" id="UP000186819">
    <property type="component" value="Unassembled WGS sequence"/>
</dbReference>
<protein>
    <submittedName>
        <fullName evidence="1">Uncharacterized protein</fullName>
    </submittedName>
</protein>
<dbReference type="AlphaFoldDB" id="A0A1N6X2B6"/>
<organism evidence="1 2">
    <name type="scientific">Aromatoleum tolulyticum</name>
    <dbReference type="NCBI Taxonomy" id="34027"/>
    <lineage>
        <taxon>Bacteria</taxon>
        <taxon>Pseudomonadati</taxon>
        <taxon>Pseudomonadota</taxon>
        <taxon>Betaproteobacteria</taxon>
        <taxon>Rhodocyclales</taxon>
        <taxon>Rhodocyclaceae</taxon>
        <taxon>Aromatoleum</taxon>
    </lineage>
</organism>
<dbReference type="RefSeq" id="WP_212566897.1">
    <property type="nucleotide sequence ID" value="NZ_FTMD01000008.1"/>
</dbReference>
<dbReference type="STRING" id="34027.SAMN05421829_108162"/>